<protein>
    <submittedName>
        <fullName evidence="6">LysR family transcriptional regulator</fullName>
    </submittedName>
</protein>
<dbReference type="Pfam" id="PF00126">
    <property type="entry name" value="HTH_1"/>
    <property type="match status" value="1"/>
</dbReference>
<dbReference type="InterPro" id="IPR000847">
    <property type="entry name" value="LysR_HTH_N"/>
</dbReference>
<dbReference type="PANTHER" id="PTHR30537">
    <property type="entry name" value="HTH-TYPE TRANSCRIPTIONAL REGULATOR"/>
    <property type="match status" value="1"/>
</dbReference>
<evidence type="ECO:0000313" key="7">
    <source>
        <dbReference type="Proteomes" id="UP001218412"/>
    </source>
</evidence>
<evidence type="ECO:0000256" key="2">
    <source>
        <dbReference type="ARBA" id="ARBA00023015"/>
    </source>
</evidence>
<dbReference type="InterPro" id="IPR058163">
    <property type="entry name" value="LysR-type_TF_proteobact-type"/>
</dbReference>
<dbReference type="PROSITE" id="PS50931">
    <property type="entry name" value="HTH_LYSR"/>
    <property type="match status" value="1"/>
</dbReference>
<dbReference type="RefSeq" id="WP_272857905.1">
    <property type="nucleotide sequence ID" value="NZ_CP067134.1"/>
</dbReference>
<dbReference type="Gene3D" id="1.10.10.10">
    <property type="entry name" value="Winged helix-like DNA-binding domain superfamily/Winged helix DNA-binding domain"/>
    <property type="match status" value="1"/>
</dbReference>
<dbReference type="PANTHER" id="PTHR30537:SF3">
    <property type="entry name" value="TRANSCRIPTIONAL REGULATORY PROTEIN"/>
    <property type="match status" value="1"/>
</dbReference>
<feature type="domain" description="HTH lysR-type" evidence="5">
    <location>
        <begin position="6"/>
        <end position="63"/>
    </location>
</feature>
<gene>
    <name evidence="6" type="ORF">JHW45_12230</name>
</gene>
<keyword evidence="3" id="KW-0238">DNA-binding</keyword>
<organism evidence="6 7">
    <name type="scientific">Paracoccus stylophorae</name>
    <dbReference type="NCBI Taxonomy" id="659350"/>
    <lineage>
        <taxon>Bacteria</taxon>
        <taxon>Pseudomonadati</taxon>
        <taxon>Pseudomonadota</taxon>
        <taxon>Alphaproteobacteria</taxon>
        <taxon>Rhodobacterales</taxon>
        <taxon>Paracoccaceae</taxon>
        <taxon>Paracoccus</taxon>
    </lineage>
</organism>
<evidence type="ECO:0000313" key="6">
    <source>
        <dbReference type="EMBL" id="WCR09842.1"/>
    </source>
</evidence>
<keyword evidence="4" id="KW-0804">Transcription</keyword>
<evidence type="ECO:0000256" key="4">
    <source>
        <dbReference type="ARBA" id="ARBA00023163"/>
    </source>
</evidence>
<dbReference type="Gene3D" id="3.40.190.10">
    <property type="entry name" value="Periplasmic binding protein-like II"/>
    <property type="match status" value="1"/>
</dbReference>
<dbReference type="InterPro" id="IPR036388">
    <property type="entry name" value="WH-like_DNA-bd_sf"/>
</dbReference>
<evidence type="ECO:0000256" key="3">
    <source>
        <dbReference type="ARBA" id="ARBA00023125"/>
    </source>
</evidence>
<dbReference type="SUPFAM" id="SSF46785">
    <property type="entry name" value="Winged helix' DNA-binding domain"/>
    <property type="match status" value="1"/>
</dbReference>
<keyword evidence="2" id="KW-0805">Transcription regulation</keyword>
<dbReference type="EMBL" id="CP067134">
    <property type="protein sequence ID" value="WCR09842.1"/>
    <property type="molecule type" value="Genomic_DNA"/>
</dbReference>
<evidence type="ECO:0000256" key="1">
    <source>
        <dbReference type="ARBA" id="ARBA00009437"/>
    </source>
</evidence>
<evidence type="ECO:0000259" key="5">
    <source>
        <dbReference type="PROSITE" id="PS50931"/>
    </source>
</evidence>
<reference evidence="6 7" key="1">
    <citation type="submission" date="2021-01" db="EMBL/GenBank/DDBJ databases">
        <title>Biogeographic distribution of Paracoccus.</title>
        <authorList>
            <person name="Hollensteiner J."/>
            <person name="Leineberger J."/>
            <person name="Brinkhoff T."/>
            <person name="Daniel R."/>
        </authorList>
    </citation>
    <scope>NUCLEOTIDE SEQUENCE [LARGE SCALE GENOMIC DNA]</scope>
    <source>
        <strain evidence="6 7">LMG25392</strain>
    </source>
</reference>
<dbReference type="InterPro" id="IPR036390">
    <property type="entry name" value="WH_DNA-bd_sf"/>
</dbReference>
<keyword evidence="7" id="KW-1185">Reference proteome</keyword>
<comment type="similarity">
    <text evidence="1">Belongs to the LysR transcriptional regulatory family.</text>
</comment>
<proteinExistence type="inferred from homology"/>
<dbReference type="InterPro" id="IPR005119">
    <property type="entry name" value="LysR_subst-bd"/>
</dbReference>
<dbReference type="Pfam" id="PF03466">
    <property type="entry name" value="LysR_substrate"/>
    <property type="match status" value="1"/>
</dbReference>
<name>A0ABY7SS38_9RHOB</name>
<dbReference type="SUPFAM" id="SSF53850">
    <property type="entry name" value="Periplasmic binding protein-like II"/>
    <property type="match status" value="1"/>
</dbReference>
<dbReference type="Proteomes" id="UP001218412">
    <property type="component" value="Chromosome"/>
</dbReference>
<accession>A0ABY7SS38</accession>
<sequence>MDARIDDWNDLRLFLAVARAGTLSGAAREIGVNHSTVFRRIGAFEEALGVRLFDRLPNGYALTVAGEAMQESALRVEEEIAALDRRITGQDLRLSGVVRITTVDMLAQGLLPRHLLAFRRAYPGIEIELTVGNATLPCAVADLDPNLTRVAPLPESFTIDMWLLTHEDLRRTARIRVFMDFMAEALAREAPLLEGRQEKAADAETGTGVSLS</sequence>